<dbReference type="EMBL" id="JAFBED010000006">
    <property type="protein sequence ID" value="MBM7620999.1"/>
    <property type="molecule type" value="Genomic_DNA"/>
</dbReference>
<name>A0ABS2P218_9BACI</name>
<evidence type="ECO:0000313" key="2">
    <source>
        <dbReference type="EMBL" id="MBM7620999.1"/>
    </source>
</evidence>
<feature type="transmembrane region" description="Helical" evidence="1">
    <location>
        <begin position="82"/>
        <end position="103"/>
    </location>
</feature>
<comment type="caution">
    <text evidence="2">The sequence shown here is derived from an EMBL/GenBank/DDBJ whole genome shotgun (WGS) entry which is preliminary data.</text>
</comment>
<accession>A0ABS2P218</accession>
<keyword evidence="3" id="KW-1185">Reference proteome</keyword>
<gene>
    <name evidence="2" type="ORF">JOC95_002872</name>
</gene>
<keyword evidence="1" id="KW-0812">Transmembrane</keyword>
<reference evidence="2 3" key="1">
    <citation type="submission" date="2021-01" db="EMBL/GenBank/DDBJ databases">
        <title>Genomic Encyclopedia of Type Strains, Phase IV (KMG-IV): sequencing the most valuable type-strain genomes for metagenomic binning, comparative biology and taxonomic classification.</title>
        <authorList>
            <person name="Goeker M."/>
        </authorList>
    </citation>
    <scope>NUCLEOTIDE SEQUENCE [LARGE SCALE GENOMIC DNA]</scope>
    <source>
        <strain evidence="2 3">DSM 25879</strain>
    </source>
</reference>
<evidence type="ECO:0000313" key="3">
    <source>
        <dbReference type="Proteomes" id="UP000737402"/>
    </source>
</evidence>
<evidence type="ECO:0000256" key="1">
    <source>
        <dbReference type="SAM" id="Phobius"/>
    </source>
</evidence>
<keyword evidence="1" id="KW-1133">Transmembrane helix</keyword>
<dbReference type="Proteomes" id="UP000737402">
    <property type="component" value="Unassembled WGS sequence"/>
</dbReference>
<protein>
    <recommendedName>
        <fullName evidence="4">DUF3899 domain-containing protein</fullName>
    </recommendedName>
</protein>
<feature type="transmembrane region" description="Helical" evidence="1">
    <location>
        <begin position="32"/>
        <end position="49"/>
    </location>
</feature>
<sequence>MKKYLISVLVVLAIELGILFGISFFFDFNLLSTMFFGSVSFVLLAFILGSTGDVFSKNSQVAVFDSLAGSYQPKHEKMTLRVGPVMVGSILCVLVYFGMSFFMG</sequence>
<organism evidence="2 3">
    <name type="scientific">Sutcliffiella tianshenii</name>
    <dbReference type="NCBI Taxonomy" id="1463404"/>
    <lineage>
        <taxon>Bacteria</taxon>
        <taxon>Bacillati</taxon>
        <taxon>Bacillota</taxon>
        <taxon>Bacilli</taxon>
        <taxon>Bacillales</taxon>
        <taxon>Bacillaceae</taxon>
        <taxon>Sutcliffiella</taxon>
    </lineage>
</organism>
<evidence type="ECO:0008006" key="4">
    <source>
        <dbReference type="Google" id="ProtNLM"/>
    </source>
</evidence>
<feature type="transmembrane region" description="Helical" evidence="1">
    <location>
        <begin position="5"/>
        <end position="26"/>
    </location>
</feature>
<proteinExistence type="predicted"/>
<keyword evidence="1" id="KW-0472">Membrane</keyword>
<dbReference type="RefSeq" id="WP_204417456.1">
    <property type="nucleotide sequence ID" value="NZ_JAFBED010000006.1"/>
</dbReference>